<dbReference type="EMBL" id="JBGBPQ010000008">
    <property type="protein sequence ID" value="KAL1520722.1"/>
    <property type="molecule type" value="Genomic_DNA"/>
</dbReference>
<feature type="region of interest" description="Disordered" evidence="4">
    <location>
        <begin position="1"/>
        <end position="33"/>
    </location>
</feature>
<dbReference type="AlphaFoldDB" id="A0AB34JHI2"/>
<dbReference type="PANTHER" id="PTHR24113:SF12">
    <property type="entry name" value="RAN GTPASE-ACTIVATING PROTEIN 1"/>
    <property type="match status" value="1"/>
</dbReference>
<dbReference type="Gene3D" id="3.80.10.10">
    <property type="entry name" value="Ribonuclease Inhibitor"/>
    <property type="match status" value="1"/>
</dbReference>
<name>A0AB34JHI2_PRYPA</name>
<proteinExistence type="predicted"/>
<dbReference type="GO" id="GO:0005634">
    <property type="term" value="C:nucleus"/>
    <property type="evidence" value="ECO:0007669"/>
    <property type="project" value="TreeGrafter"/>
</dbReference>
<keyword evidence="3" id="KW-0677">Repeat</keyword>
<dbReference type="PANTHER" id="PTHR24113">
    <property type="entry name" value="RAN GTPASE-ACTIVATING PROTEIN 1"/>
    <property type="match status" value="1"/>
</dbReference>
<dbReference type="SUPFAM" id="SSF52047">
    <property type="entry name" value="RNI-like"/>
    <property type="match status" value="1"/>
</dbReference>
<evidence type="ECO:0000313" key="5">
    <source>
        <dbReference type="EMBL" id="KAL1520722.1"/>
    </source>
</evidence>
<comment type="caution">
    <text evidence="5">The sequence shown here is derived from an EMBL/GenBank/DDBJ whole genome shotgun (WGS) entry which is preliminary data.</text>
</comment>
<keyword evidence="1" id="KW-0343">GTPase activation</keyword>
<dbReference type="Pfam" id="PF13516">
    <property type="entry name" value="LRR_6"/>
    <property type="match status" value="2"/>
</dbReference>
<evidence type="ECO:0000256" key="2">
    <source>
        <dbReference type="ARBA" id="ARBA00022614"/>
    </source>
</evidence>
<dbReference type="InterPro" id="IPR032675">
    <property type="entry name" value="LRR_dom_sf"/>
</dbReference>
<dbReference type="GO" id="GO:0048471">
    <property type="term" value="C:perinuclear region of cytoplasm"/>
    <property type="evidence" value="ECO:0007669"/>
    <property type="project" value="TreeGrafter"/>
</dbReference>
<feature type="region of interest" description="Disordered" evidence="4">
    <location>
        <begin position="50"/>
        <end position="92"/>
    </location>
</feature>
<evidence type="ECO:0000256" key="3">
    <source>
        <dbReference type="ARBA" id="ARBA00022737"/>
    </source>
</evidence>
<dbReference type="GO" id="GO:0005096">
    <property type="term" value="F:GTPase activator activity"/>
    <property type="evidence" value="ECO:0007669"/>
    <property type="project" value="UniProtKB-KW"/>
</dbReference>
<dbReference type="GO" id="GO:0006913">
    <property type="term" value="P:nucleocytoplasmic transport"/>
    <property type="evidence" value="ECO:0007669"/>
    <property type="project" value="TreeGrafter"/>
</dbReference>
<dbReference type="Proteomes" id="UP001515480">
    <property type="component" value="Unassembled WGS sequence"/>
</dbReference>
<dbReference type="SMART" id="SM00368">
    <property type="entry name" value="LRR_RI"/>
    <property type="match status" value="3"/>
</dbReference>
<dbReference type="GO" id="GO:0005829">
    <property type="term" value="C:cytosol"/>
    <property type="evidence" value="ECO:0007669"/>
    <property type="project" value="TreeGrafter"/>
</dbReference>
<evidence type="ECO:0000256" key="1">
    <source>
        <dbReference type="ARBA" id="ARBA00022468"/>
    </source>
</evidence>
<sequence>MPDSPPPPQGSLAAAAEDGAPPSSADERPRPLHASRPYYYWHADAERRRQLSGEAAAPFAAPQKLSTQSDTPPPSDGTLAARVPPPPSCALVPRDETLVTSDGGATWEPPPAARPLPLAAPLPSPQQLLLHGKYVSPPRGWPEVYQRSRALQRLAKQLQGTAIRLVGAPHPLEAARLRAAIDASDAPHGAIDASDARATARLVRRQLGWEVLGGFILFELSQGVPRRESVRAAEYHAEAHWWNVTPRGAWVDLTPRGLHKELVLLHSPLTAVPEPSDAERAALLSPAAPADVLTVDVAWGGKCVRGVALARKHLDGGAGGKPASFFAACVAAYEAAAGAPLQRHALRRLLLDGNPVNAPCSTPARALLRRAAMRVELELFESDAPQPALLRRMRTSLVEMGEAAALFLSTRPADAARHAPLSVRELRLFAELARSHGALGVRTLHLQGNGFGDEGVAALAPLLSDRSLPHLERLLLSANAIGDEGLSALSDALASRQLLYLDLTHNLISEGGILKLGAALRAGQLRVTQLLDVADNPGASESALEALEDARTASLPDRRATP</sequence>
<dbReference type="GO" id="GO:0031267">
    <property type="term" value="F:small GTPase binding"/>
    <property type="evidence" value="ECO:0007669"/>
    <property type="project" value="TreeGrafter"/>
</dbReference>
<reference evidence="5 6" key="1">
    <citation type="journal article" date="2024" name="Science">
        <title>Giant polyketide synthase enzymes in the biosynthesis of giant marine polyether toxins.</title>
        <authorList>
            <person name="Fallon T.R."/>
            <person name="Shende V.V."/>
            <person name="Wierzbicki I.H."/>
            <person name="Pendleton A.L."/>
            <person name="Watervoot N.F."/>
            <person name="Auber R.P."/>
            <person name="Gonzalez D.J."/>
            <person name="Wisecaver J.H."/>
            <person name="Moore B.S."/>
        </authorList>
    </citation>
    <scope>NUCLEOTIDE SEQUENCE [LARGE SCALE GENOMIC DNA]</scope>
    <source>
        <strain evidence="5 6">12B1</strain>
    </source>
</reference>
<evidence type="ECO:0000256" key="4">
    <source>
        <dbReference type="SAM" id="MobiDB-lite"/>
    </source>
</evidence>
<protein>
    <submittedName>
        <fullName evidence="5">Uncharacterized protein</fullName>
    </submittedName>
</protein>
<organism evidence="5 6">
    <name type="scientific">Prymnesium parvum</name>
    <name type="common">Toxic golden alga</name>
    <dbReference type="NCBI Taxonomy" id="97485"/>
    <lineage>
        <taxon>Eukaryota</taxon>
        <taxon>Haptista</taxon>
        <taxon>Haptophyta</taxon>
        <taxon>Prymnesiophyceae</taxon>
        <taxon>Prymnesiales</taxon>
        <taxon>Prymnesiaceae</taxon>
        <taxon>Prymnesium</taxon>
    </lineage>
</organism>
<keyword evidence="2" id="KW-0433">Leucine-rich repeat</keyword>
<dbReference type="InterPro" id="IPR001611">
    <property type="entry name" value="Leu-rich_rpt"/>
</dbReference>
<keyword evidence="6" id="KW-1185">Reference proteome</keyword>
<dbReference type="InterPro" id="IPR027038">
    <property type="entry name" value="RanGap"/>
</dbReference>
<accession>A0AB34JHI2</accession>
<evidence type="ECO:0000313" key="6">
    <source>
        <dbReference type="Proteomes" id="UP001515480"/>
    </source>
</evidence>
<gene>
    <name evidence="5" type="ORF">AB1Y20_022291</name>
</gene>